<organism evidence="5 6">
    <name type="scientific">Sporosarcina psychrophila</name>
    <name type="common">Bacillus psychrophilus</name>
    <dbReference type="NCBI Taxonomy" id="1476"/>
    <lineage>
        <taxon>Bacteria</taxon>
        <taxon>Bacillati</taxon>
        <taxon>Bacillota</taxon>
        <taxon>Bacilli</taxon>
        <taxon>Bacillales</taxon>
        <taxon>Caryophanaceae</taxon>
        <taxon>Sporosarcina</taxon>
    </lineage>
</organism>
<dbReference type="InterPro" id="IPR050571">
    <property type="entry name" value="Class-IV_PLP-Dep_Aminotrnsfr"/>
</dbReference>
<dbReference type="GO" id="GO:0008696">
    <property type="term" value="F:4-amino-4-deoxychorismate lyase activity"/>
    <property type="evidence" value="ECO:0007669"/>
    <property type="project" value="UniProtKB-EC"/>
</dbReference>
<dbReference type="InterPro" id="IPR043131">
    <property type="entry name" value="BCAT-like_N"/>
</dbReference>
<dbReference type="GO" id="GO:0005829">
    <property type="term" value="C:cytosol"/>
    <property type="evidence" value="ECO:0007669"/>
    <property type="project" value="TreeGrafter"/>
</dbReference>
<comment type="cofactor">
    <cofactor evidence="1">
        <name>pyridoxal 5'-phosphate</name>
        <dbReference type="ChEBI" id="CHEBI:597326"/>
    </cofactor>
</comment>
<dbReference type="FunFam" id="3.20.10.10:FF:000002">
    <property type="entry name" value="D-alanine aminotransferase"/>
    <property type="match status" value="1"/>
</dbReference>
<dbReference type="EMBL" id="DYWT01000112">
    <property type="protein sequence ID" value="HJF31486.1"/>
    <property type="molecule type" value="Genomic_DNA"/>
</dbReference>
<dbReference type="PANTHER" id="PTHR42743">
    <property type="entry name" value="AMINO-ACID AMINOTRANSFERASE"/>
    <property type="match status" value="1"/>
</dbReference>
<evidence type="ECO:0000313" key="5">
    <source>
        <dbReference type="EMBL" id="HJF31486.1"/>
    </source>
</evidence>
<comment type="caution">
    <text evidence="5">The sequence shown here is derived from an EMBL/GenBank/DDBJ whole genome shotgun (WGS) entry which is preliminary data.</text>
</comment>
<keyword evidence="5" id="KW-0456">Lyase</keyword>
<dbReference type="InterPro" id="IPR001544">
    <property type="entry name" value="Aminotrans_IV"/>
</dbReference>
<dbReference type="Pfam" id="PF01063">
    <property type="entry name" value="Aminotran_4"/>
    <property type="match status" value="1"/>
</dbReference>
<reference evidence="5" key="2">
    <citation type="submission" date="2021-09" db="EMBL/GenBank/DDBJ databases">
        <authorList>
            <person name="Gilroy R."/>
        </authorList>
    </citation>
    <scope>NUCLEOTIDE SEQUENCE</scope>
    <source>
        <strain evidence="5">CHK171-7178</strain>
    </source>
</reference>
<gene>
    <name evidence="5" type="primary">pabC</name>
    <name evidence="5" type="ORF">K8V56_06875</name>
</gene>
<dbReference type="CDD" id="cd00449">
    <property type="entry name" value="PLPDE_IV"/>
    <property type="match status" value="1"/>
</dbReference>
<reference evidence="5" key="1">
    <citation type="journal article" date="2021" name="PeerJ">
        <title>Extensive microbial diversity within the chicken gut microbiome revealed by metagenomics and culture.</title>
        <authorList>
            <person name="Gilroy R."/>
            <person name="Ravi A."/>
            <person name="Getino M."/>
            <person name="Pursley I."/>
            <person name="Horton D.L."/>
            <person name="Alikhan N.F."/>
            <person name="Baker D."/>
            <person name="Gharbi K."/>
            <person name="Hall N."/>
            <person name="Watson M."/>
            <person name="Adriaenssens E.M."/>
            <person name="Foster-Nyarko E."/>
            <person name="Jarju S."/>
            <person name="Secka A."/>
            <person name="Antonio M."/>
            <person name="Oren A."/>
            <person name="Chaudhuri R.R."/>
            <person name="La Ragione R."/>
            <person name="Hildebrand F."/>
            <person name="Pallen M.J."/>
        </authorList>
    </citation>
    <scope>NUCLEOTIDE SEQUENCE</scope>
    <source>
        <strain evidence="5">CHK171-7178</strain>
    </source>
</reference>
<dbReference type="InterPro" id="IPR036038">
    <property type="entry name" value="Aminotransferase-like"/>
</dbReference>
<dbReference type="EC" id="4.1.3.38" evidence="5"/>
<evidence type="ECO:0000256" key="2">
    <source>
        <dbReference type="ARBA" id="ARBA00009320"/>
    </source>
</evidence>
<accession>A0A921G0H5</accession>
<dbReference type="Gene3D" id="3.20.10.10">
    <property type="entry name" value="D-amino Acid Aminotransferase, subunit A, domain 2"/>
    <property type="match status" value="1"/>
</dbReference>
<comment type="subunit">
    <text evidence="3">Homodimer.</text>
</comment>
<evidence type="ECO:0000256" key="3">
    <source>
        <dbReference type="ARBA" id="ARBA00011738"/>
    </source>
</evidence>
<protein>
    <submittedName>
        <fullName evidence="5">Aminodeoxychorismate lyase</fullName>
        <ecNumber evidence="5">4.1.3.38</ecNumber>
    </submittedName>
</protein>
<name>A0A921G0H5_SPOPS</name>
<dbReference type="AlphaFoldDB" id="A0A921G0H5"/>
<dbReference type="Gene3D" id="3.30.470.10">
    <property type="match status" value="1"/>
</dbReference>
<comment type="similarity">
    <text evidence="2">Belongs to the class-IV pyridoxal-phosphate-dependent aminotransferase family.</text>
</comment>
<keyword evidence="4" id="KW-0663">Pyridoxal phosphate</keyword>
<dbReference type="SUPFAM" id="SSF56752">
    <property type="entry name" value="D-aminoacid aminotransferase-like PLP-dependent enzymes"/>
    <property type="match status" value="1"/>
</dbReference>
<evidence type="ECO:0000256" key="4">
    <source>
        <dbReference type="ARBA" id="ARBA00022898"/>
    </source>
</evidence>
<dbReference type="GO" id="GO:0008652">
    <property type="term" value="P:amino acid biosynthetic process"/>
    <property type="evidence" value="ECO:0007669"/>
    <property type="project" value="UniProtKB-ARBA"/>
</dbReference>
<dbReference type="Proteomes" id="UP000698173">
    <property type="component" value="Unassembled WGS sequence"/>
</dbReference>
<evidence type="ECO:0000256" key="1">
    <source>
        <dbReference type="ARBA" id="ARBA00001933"/>
    </source>
</evidence>
<dbReference type="GO" id="GO:0046394">
    <property type="term" value="P:carboxylic acid biosynthetic process"/>
    <property type="evidence" value="ECO:0007669"/>
    <property type="project" value="UniProtKB-ARBA"/>
</dbReference>
<dbReference type="NCBIfam" id="NF005800">
    <property type="entry name" value="PRK07650.1"/>
    <property type="match status" value="1"/>
</dbReference>
<sequence>MWCWMNGEFVRTVDLKISPFDHGFLYGAGFFETFRTYGGNVLLFDKHMERLHTALMEYRITMPYDETEILAAVRKLDELNEGQDGYFRLNVSAGAHDIGLSPSSYPTPNVILFRKELAPAVRGTAKKAVWLDTARNLPESAVRHKSHNFLNNVRGRLELHSLKEMEGLFVTAEGSVAEGVTSNVFWMKGGVLFTPAIETGILPGTTRAYIIEIAKSVGITVNEGFFSKEDVEYADELFVTNAVQELVPLSAIEDIVLPGASGVYYKKLHELYRQAIEEMKDGGC</sequence>
<dbReference type="InterPro" id="IPR043132">
    <property type="entry name" value="BCAT-like_C"/>
</dbReference>
<evidence type="ECO:0000313" key="6">
    <source>
        <dbReference type="Proteomes" id="UP000698173"/>
    </source>
</evidence>
<proteinExistence type="inferred from homology"/>
<dbReference type="PANTHER" id="PTHR42743:SF11">
    <property type="entry name" value="AMINODEOXYCHORISMATE LYASE"/>
    <property type="match status" value="1"/>
</dbReference>